<dbReference type="Proteomes" id="UP000241856">
    <property type="component" value="Segment"/>
</dbReference>
<feature type="region of interest" description="Disordered" evidence="1">
    <location>
        <begin position="48"/>
        <end position="67"/>
    </location>
</feature>
<reference evidence="3 4" key="1">
    <citation type="submission" date="2017-12" db="EMBL/GenBank/DDBJ databases">
        <title>Genomic analysis of a novel phage Ec_L1 lytic to Enterobacter cloacae.</title>
        <authorList>
            <person name="Li Z."/>
            <person name="Ren H."/>
            <person name="Xu Y."/>
        </authorList>
    </citation>
    <scope>NUCLEOTIDE SEQUENCE [LARGE SCALE GENOMIC DNA]</scope>
</reference>
<sequence>MKKTIIACCVSLALVVSGCSATSALTGLIGSKPDVTAQAGAENTKQTLGLNSKIDQSSKSDNTIKDSSVGAVDSSNAKRVNASSITADMIKADKIEIRNNESYAWEMAAGMFVVGLMVGALAVTIYATRRKNKGA</sequence>
<keyword evidence="4" id="KW-1185">Reference proteome</keyword>
<dbReference type="OrthoDB" id="15525at10239"/>
<dbReference type="EMBL" id="MG732930">
    <property type="protein sequence ID" value="AUV57128.1"/>
    <property type="molecule type" value="Genomic_DNA"/>
</dbReference>
<evidence type="ECO:0000313" key="3">
    <source>
        <dbReference type="EMBL" id="AUV57128.1"/>
    </source>
</evidence>
<accession>A0A2P0W9T6</accession>
<feature type="transmembrane region" description="Helical" evidence="2">
    <location>
        <begin position="107"/>
        <end position="127"/>
    </location>
</feature>
<organism evidence="3 4">
    <name type="scientific">Enterobacter phage Ec_L1</name>
    <dbReference type="NCBI Taxonomy" id="2070180"/>
    <lineage>
        <taxon>Viruses</taxon>
        <taxon>Duplodnaviria</taxon>
        <taxon>Heunggongvirae</taxon>
        <taxon>Uroviricota</taxon>
        <taxon>Caudoviricetes</taxon>
        <taxon>Drexlerviridae</taxon>
        <taxon>Eclunavirus</taxon>
        <taxon>Eclunavirus EcL1</taxon>
    </lineage>
</organism>
<name>A0A2P0W9T6_9CAUD</name>
<keyword evidence="2" id="KW-0472">Membrane</keyword>
<gene>
    <name evidence="3" type="ORF">Ec14</name>
</gene>
<evidence type="ECO:0000256" key="2">
    <source>
        <dbReference type="SAM" id="Phobius"/>
    </source>
</evidence>
<keyword evidence="2" id="KW-0812">Transmembrane</keyword>
<dbReference type="PROSITE" id="PS51257">
    <property type="entry name" value="PROKAR_LIPOPROTEIN"/>
    <property type="match status" value="1"/>
</dbReference>
<keyword evidence="2" id="KW-1133">Transmembrane helix</keyword>
<evidence type="ECO:0000313" key="4">
    <source>
        <dbReference type="Proteomes" id="UP000241856"/>
    </source>
</evidence>
<evidence type="ECO:0000256" key="1">
    <source>
        <dbReference type="SAM" id="MobiDB-lite"/>
    </source>
</evidence>
<protein>
    <recommendedName>
        <fullName evidence="5">Spanin</fullName>
    </recommendedName>
</protein>
<proteinExistence type="predicted"/>
<evidence type="ECO:0008006" key="5">
    <source>
        <dbReference type="Google" id="ProtNLM"/>
    </source>
</evidence>